<name>A0ABR1BXT3_NECAM</name>
<dbReference type="EMBL" id="JAVFWL010000001">
    <property type="protein sequence ID" value="KAK6730049.1"/>
    <property type="molecule type" value="Genomic_DNA"/>
</dbReference>
<keyword evidence="4 5" id="KW-0472">Membrane</keyword>
<comment type="subcellular location">
    <subcellularLocation>
        <location evidence="1">Membrane</location>
        <topology evidence="1">Multi-pass membrane protein</topology>
    </subcellularLocation>
</comment>
<keyword evidence="2 5" id="KW-0812">Transmembrane</keyword>
<feature type="transmembrane region" description="Helical" evidence="5">
    <location>
        <begin position="12"/>
        <end position="32"/>
    </location>
</feature>
<evidence type="ECO:0000256" key="2">
    <source>
        <dbReference type="ARBA" id="ARBA00022692"/>
    </source>
</evidence>
<dbReference type="Proteomes" id="UP001303046">
    <property type="component" value="Unassembled WGS sequence"/>
</dbReference>
<evidence type="ECO:0000256" key="3">
    <source>
        <dbReference type="ARBA" id="ARBA00022989"/>
    </source>
</evidence>
<evidence type="ECO:0000313" key="7">
    <source>
        <dbReference type="Proteomes" id="UP001303046"/>
    </source>
</evidence>
<dbReference type="PANTHER" id="PTHR23051:SF0">
    <property type="entry name" value="SOLUTE CARRIER FAMILY 35 MEMBER F5"/>
    <property type="match status" value="1"/>
</dbReference>
<sequence>MPVASSRDRVCFTGRSLGVVLLLLVNVLWVLSSELTRFIFIDEDFKRPFFTAYVKTCMLTVYIVRYIAFEKSQQFLRVRMGTFVHVLVPSPGYSLVLLEYAVENPNNVDRSLVEVAHAQGRSVA</sequence>
<protein>
    <submittedName>
        <fullName evidence="6">Uncharacterized protein</fullName>
    </submittedName>
</protein>
<accession>A0ABR1BXT3</accession>
<comment type="caution">
    <text evidence="6">The sequence shown here is derived from an EMBL/GenBank/DDBJ whole genome shotgun (WGS) entry which is preliminary data.</text>
</comment>
<evidence type="ECO:0000256" key="5">
    <source>
        <dbReference type="SAM" id="Phobius"/>
    </source>
</evidence>
<reference evidence="6 7" key="1">
    <citation type="submission" date="2023-08" db="EMBL/GenBank/DDBJ databases">
        <title>A Necator americanus chromosomal reference genome.</title>
        <authorList>
            <person name="Ilik V."/>
            <person name="Petrzelkova K.J."/>
            <person name="Pardy F."/>
            <person name="Fuh T."/>
            <person name="Niatou-Singa F.S."/>
            <person name="Gouil Q."/>
            <person name="Baker L."/>
            <person name="Ritchie M.E."/>
            <person name="Jex A.R."/>
            <person name="Gazzola D."/>
            <person name="Li H."/>
            <person name="Toshio Fujiwara R."/>
            <person name="Zhan B."/>
            <person name="Aroian R.V."/>
            <person name="Pafco B."/>
            <person name="Schwarz E.M."/>
        </authorList>
    </citation>
    <scope>NUCLEOTIDE SEQUENCE [LARGE SCALE GENOMIC DNA]</scope>
    <source>
        <strain evidence="6 7">Aroian</strain>
        <tissue evidence="6">Whole animal</tissue>
    </source>
</reference>
<keyword evidence="7" id="KW-1185">Reference proteome</keyword>
<dbReference type="PANTHER" id="PTHR23051">
    <property type="entry name" value="SOLUTE CARRIER FAMILY 35, MEMBER F5"/>
    <property type="match status" value="1"/>
</dbReference>
<keyword evidence="3 5" id="KW-1133">Transmembrane helix</keyword>
<gene>
    <name evidence="6" type="primary">Necator_chrI.g2983</name>
    <name evidence="6" type="ORF">RB195_006854</name>
</gene>
<evidence type="ECO:0000313" key="6">
    <source>
        <dbReference type="EMBL" id="KAK6730049.1"/>
    </source>
</evidence>
<feature type="transmembrane region" description="Helical" evidence="5">
    <location>
        <begin position="52"/>
        <end position="69"/>
    </location>
</feature>
<evidence type="ECO:0000256" key="1">
    <source>
        <dbReference type="ARBA" id="ARBA00004141"/>
    </source>
</evidence>
<proteinExistence type="predicted"/>
<organism evidence="6 7">
    <name type="scientific">Necator americanus</name>
    <name type="common">Human hookworm</name>
    <dbReference type="NCBI Taxonomy" id="51031"/>
    <lineage>
        <taxon>Eukaryota</taxon>
        <taxon>Metazoa</taxon>
        <taxon>Ecdysozoa</taxon>
        <taxon>Nematoda</taxon>
        <taxon>Chromadorea</taxon>
        <taxon>Rhabditida</taxon>
        <taxon>Rhabditina</taxon>
        <taxon>Rhabditomorpha</taxon>
        <taxon>Strongyloidea</taxon>
        <taxon>Ancylostomatidae</taxon>
        <taxon>Bunostominae</taxon>
        <taxon>Necator</taxon>
    </lineage>
</organism>
<evidence type="ECO:0000256" key="4">
    <source>
        <dbReference type="ARBA" id="ARBA00023136"/>
    </source>
</evidence>